<keyword evidence="1" id="KW-0539">Nucleus</keyword>
<comment type="caution">
    <text evidence="5">The sequence shown here is derived from an EMBL/GenBank/DDBJ whole genome shotgun (WGS) entry which is preliminary data.</text>
</comment>
<feature type="compositionally biased region" description="Acidic residues" evidence="2">
    <location>
        <begin position="559"/>
        <end position="569"/>
    </location>
</feature>
<dbReference type="EMBL" id="VIFY01000069">
    <property type="protein sequence ID" value="TQB72121.1"/>
    <property type="molecule type" value="Genomic_DNA"/>
</dbReference>
<feature type="region of interest" description="Disordered" evidence="2">
    <location>
        <begin position="405"/>
        <end position="461"/>
    </location>
</feature>
<reference evidence="5 6" key="1">
    <citation type="submission" date="2019-06" db="EMBL/GenBank/DDBJ databases">
        <title>Wine fermentation using esterase from Monascus purpureus.</title>
        <authorList>
            <person name="Geng C."/>
            <person name="Zhang Y."/>
        </authorList>
    </citation>
    <scope>NUCLEOTIDE SEQUENCE [LARGE SCALE GENOMIC DNA]</scope>
    <source>
        <strain evidence="5">HQ1</strain>
    </source>
</reference>
<dbReference type="OrthoDB" id="608866at2759"/>
<dbReference type="PANTHER" id="PTHR46734:SF1">
    <property type="entry name" value="TELOMERIC REPEAT-BINDING FACTOR 1"/>
    <property type="match status" value="1"/>
</dbReference>
<evidence type="ECO:0000256" key="2">
    <source>
        <dbReference type="SAM" id="MobiDB-lite"/>
    </source>
</evidence>
<feature type="domain" description="HTH myb-type" evidence="4">
    <location>
        <begin position="454"/>
        <end position="512"/>
    </location>
</feature>
<feature type="domain" description="Myb-like" evidence="3">
    <location>
        <begin position="280"/>
        <end position="332"/>
    </location>
</feature>
<evidence type="ECO:0000313" key="6">
    <source>
        <dbReference type="Proteomes" id="UP000319663"/>
    </source>
</evidence>
<dbReference type="SMART" id="SM00717">
    <property type="entry name" value="SANT"/>
    <property type="match status" value="2"/>
</dbReference>
<feature type="compositionally biased region" description="Low complexity" evidence="2">
    <location>
        <begin position="549"/>
        <end position="558"/>
    </location>
</feature>
<dbReference type="Gene3D" id="1.10.246.220">
    <property type="match status" value="1"/>
</dbReference>
<feature type="region of interest" description="Disordered" evidence="2">
    <location>
        <begin position="200"/>
        <end position="286"/>
    </location>
</feature>
<dbReference type="InterPro" id="IPR052450">
    <property type="entry name" value="TRBD-Containing_Protein"/>
</dbReference>
<organism evidence="5 6">
    <name type="scientific">Monascus purpureus</name>
    <name type="common">Red mold</name>
    <name type="synonym">Monascus anka</name>
    <dbReference type="NCBI Taxonomy" id="5098"/>
    <lineage>
        <taxon>Eukaryota</taxon>
        <taxon>Fungi</taxon>
        <taxon>Dikarya</taxon>
        <taxon>Ascomycota</taxon>
        <taxon>Pezizomycotina</taxon>
        <taxon>Eurotiomycetes</taxon>
        <taxon>Eurotiomycetidae</taxon>
        <taxon>Eurotiales</taxon>
        <taxon>Aspergillaceae</taxon>
        <taxon>Monascus</taxon>
    </lineage>
</organism>
<dbReference type="SUPFAM" id="SSF46689">
    <property type="entry name" value="Homeodomain-like"/>
    <property type="match status" value="2"/>
</dbReference>
<evidence type="ECO:0000256" key="1">
    <source>
        <dbReference type="ARBA" id="ARBA00023242"/>
    </source>
</evidence>
<feature type="region of interest" description="Disordered" evidence="2">
    <location>
        <begin position="149"/>
        <end position="174"/>
    </location>
</feature>
<dbReference type="Pfam" id="PF00249">
    <property type="entry name" value="Myb_DNA-binding"/>
    <property type="match status" value="1"/>
</dbReference>
<proteinExistence type="predicted"/>
<feature type="region of interest" description="Disordered" evidence="2">
    <location>
        <begin position="39"/>
        <end position="73"/>
    </location>
</feature>
<dbReference type="InterPro" id="IPR009057">
    <property type="entry name" value="Homeodomain-like_sf"/>
</dbReference>
<feature type="compositionally biased region" description="Basic residues" evidence="2">
    <location>
        <begin position="274"/>
        <end position="286"/>
    </location>
</feature>
<evidence type="ECO:0008006" key="7">
    <source>
        <dbReference type="Google" id="ProtNLM"/>
    </source>
</evidence>
<evidence type="ECO:0000259" key="4">
    <source>
        <dbReference type="PROSITE" id="PS51294"/>
    </source>
</evidence>
<protein>
    <recommendedName>
        <fullName evidence="7">Myb-like domain-containing protein</fullName>
    </recommendedName>
</protein>
<keyword evidence="6" id="KW-1185">Reference proteome</keyword>
<evidence type="ECO:0000259" key="3">
    <source>
        <dbReference type="PROSITE" id="PS50090"/>
    </source>
</evidence>
<dbReference type="PANTHER" id="PTHR46734">
    <property type="entry name" value="TELOMERIC REPEAT-BINDING FACTOR 1 TERF1"/>
    <property type="match status" value="1"/>
</dbReference>
<dbReference type="CDD" id="cd11660">
    <property type="entry name" value="SANT_TRF"/>
    <property type="match status" value="2"/>
</dbReference>
<dbReference type="PROSITE" id="PS51294">
    <property type="entry name" value="HTH_MYB"/>
    <property type="match status" value="2"/>
</dbReference>
<name>A0A507QSZ8_MONPU</name>
<feature type="compositionally biased region" description="Polar residues" evidence="2">
    <location>
        <begin position="58"/>
        <end position="67"/>
    </location>
</feature>
<feature type="compositionally biased region" description="Low complexity" evidence="2">
    <location>
        <begin position="428"/>
        <end position="442"/>
    </location>
</feature>
<dbReference type="PROSITE" id="PS50090">
    <property type="entry name" value="MYB_LIKE"/>
    <property type="match status" value="1"/>
</dbReference>
<dbReference type="STRING" id="5098.A0A507QSZ8"/>
<gene>
    <name evidence="5" type="ORF">MPDQ_007021</name>
</gene>
<evidence type="ECO:0000313" key="5">
    <source>
        <dbReference type="EMBL" id="TQB72121.1"/>
    </source>
</evidence>
<feature type="compositionally biased region" description="Basic and acidic residues" evidence="2">
    <location>
        <begin position="239"/>
        <end position="257"/>
    </location>
</feature>
<feature type="compositionally biased region" description="Polar residues" evidence="2">
    <location>
        <begin position="377"/>
        <end position="388"/>
    </location>
</feature>
<feature type="compositionally biased region" description="Gly residues" evidence="2">
    <location>
        <begin position="585"/>
        <end position="594"/>
    </location>
</feature>
<dbReference type="Proteomes" id="UP000319663">
    <property type="component" value="Unassembled WGS sequence"/>
</dbReference>
<feature type="compositionally biased region" description="Basic and acidic residues" evidence="2">
    <location>
        <begin position="220"/>
        <end position="230"/>
    </location>
</feature>
<feature type="region of interest" description="Disordered" evidence="2">
    <location>
        <begin position="370"/>
        <end position="390"/>
    </location>
</feature>
<dbReference type="AlphaFoldDB" id="A0A507QSZ8"/>
<sequence length="664" mass="72244">MDTSAAFVRSLDDAPSQLRELPQLQGLRIAPLRQPVSSRVLSVPSPLEPNASGAVEPSNLSKTSPSGGQLPANLPTLTELLNAARTNDKKDPSVDSLLNLETPPKPILPAFVNLRALERFPYSSFHEDTLHVPRKRRRVDAQTDSFGEHLQLPIPQAQKEQRPPPFGPFAILNGLNEPPPNAALLPPIESGSLARLLTRPTEHGSVCEPIGSSSKPDPQQSEKREGRIDEVCGSPVDKGGSHDLTHHKLQSESDPSKARRKSPTPPKKDDVRLSPKRRGRSRKNLRKWTEEETAALLRGVIKCGIGNWTAILAQPELKFNKRSASNLKDRFRVCCPWAYQASDINQATKQLRDTFANALLRAETGRSGGKLRLANPQLMNSGTGSGTAEGNLEVNVEDQPKASMELTSAQNGDSKDPEVNRGHPPSPESTESSTKSESTFESLGIPEPHISTKSRRRSRRPFTAAEDDALLKGHAIHGFQWTLIQQDKSLNLGHRKATHLRDRFRTKFPHAYRAGGPVYDKTLQNNTTDDGTRETTKQIPVFANHLKSNNDNNNNNDSNDNDNDNDNNSDNDGGHRHNIQSSLGSGVGGSGLGDSGFPSIVPQGLLEPPFPSLATASTSTAVAVFQLSAMDEKPATTAITINSAIEAATWGDNTLPPMTWDELG</sequence>
<dbReference type="Gene3D" id="1.10.10.60">
    <property type="entry name" value="Homeodomain-like"/>
    <property type="match status" value="1"/>
</dbReference>
<accession>A0A507QSZ8</accession>
<feature type="domain" description="HTH myb-type" evidence="4">
    <location>
        <begin position="280"/>
        <end position="339"/>
    </location>
</feature>
<dbReference type="InterPro" id="IPR001005">
    <property type="entry name" value="SANT/Myb"/>
</dbReference>
<feature type="region of interest" description="Disordered" evidence="2">
    <location>
        <begin position="513"/>
        <end position="595"/>
    </location>
</feature>
<dbReference type="InterPro" id="IPR017930">
    <property type="entry name" value="Myb_dom"/>
</dbReference>